<dbReference type="RefSeq" id="WP_277898177.1">
    <property type="nucleotide sequence ID" value="NZ_JAPMUA010000001.1"/>
</dbReference>
<dbReference type="Pfam" id="PF20311">
    <property type="entry name" value="DUF6607"/>
    <property type="match status" value="1"/>
</dbReference>
<organism evidence="1 2">
    <name type="scientific">Galbibacter pacificus</name>
    <dbReference type="NCBI Taxonomy" id="2996052"/>
    <lineage>
        <taxon>Bacteria</taxon>
        <taxon>Pseudomonadati</taxon>
        <taxon>Bacteroidota</taxon>
        <taxon>Flavobacteriia</taxon>
        <taxon>Flavobacteriales</taxon>
        <taxon>Flavobacteriaceae</taxon>
        <taxon>Galbibacter</taxon>
    </lineage>
</organism>
<proteinExistence type="predicted"/>
<name>A0ABT6FMC8_9FLAO</name>
<protein>
    <submittedName>
        <fullName evidence="1">Uncharacterized protein</fullName>
    </submittedName>
</protein>
<dbReference type="EMBL" id="JAPMUA010000001">
    <property type="protein sequence ID" value="MDG3584413.1"/>
    <property type="molecule type" value="Genomic_DNA"/>
</dbReference>
<accession>A0ABT6FMC8</accession>
<sequence length="300" mass="35430">MKKLMLIGLATTLQALTLTAQEKKKEDLESIKAMCGCYEVRFNFAETFNNAKDSTYQPSKVKQVGALEWVQLVEDKPEKVVMQHLLIANDTMIIKHWRQDWLYENTDLYQFYKDKTWKYTSLDNKDVKGQWTQKVFQVDDSPRYEGTATWLHVDGKDYWVNTTDAPLPRREHTVRDDYNVMKRRNIHAITGYGWLHEQDNDKIVRDDDGKDFVLAQEKGYDTYTKVDDTKCKAAQNWWKENQAFWEVVRNKWQRLFNENKDIHLKKSVDNKPLFAHLFGMPPNSSKKDIEAVIDSFIAEE</sequence>
<dbReference type="Proteomes" id="UP001153642">
    <property type="component" value="Unassembled WGS sequence"/>
</dbReference>
<dbReference type="InterPro" id="IPR046715">
    <property type="entry name" value="DUF6607"/>
</dbReference>
<comment type="caution">
    <text evidence="1">The sequence shown here is derived from an EMBL/GenBank/DDBJ whole genome shotgun (WGS) entry which is preliminary data.</text>
</comment>
<evidence type="ECO:0000313" key="2">
    <source>
        <dbReference type="Proteomes" id="UP001153642"/>
    </source>
</evidence>
<reference evidence="1" key="1">
    <citation type="submission" date="2022-11" db="EMBL/GenBank/DDBJ databases">
        <title>High-quality draft genome sequence of Galbibacter sp. strain CMA-7.</title>
        <authorList>
            <person name="Wei L."/>
            <person name="Dong C."/>
            <person name="Shao Z."/>
        </authorList>
    </citation>
    <scope>NUCLEOTIDE SEQUENCE</scope>
    <source>
        <strain evidence="1">CMA-7</strain>
    </source>
</reference>
<keyword evidence="2" id="KW-1185">Reference proteome</keyword>
<evidence type="ECO:0000313" key="1">
    <source>
        <dbReference type="EMBL" id="MDG3584413.1"/>
    </source>
</evidence>
<gene>
    <name evidence="1" type="ORF">OSR52_00935</name>
</gene>